<dbReference type="InterPro" id="IPR046357">
    <property type="entry name" value="PPIase_dom_sf"/>
</dbReference>
<dbReference type="EMBL" id="CP033905">
    <property type="protein sequence ID" value="AZR05968.1"/>
    <property type="molecule type" value="Genomic_DNA"/>
</dbReference>
<evidence type="ECO:0000256" key="2">
    <source>
        <dbReference type="ARBA" id="ARBA00006577"/>
    </source>
</evidence>
<evidence type="ECO:0000256" key="7">
    <source>
        <dbReference type="SAM" id="MobiDB-lite"/>
    </source>
</evidence>
<keyword evidence="4 6" id="KW-0697">Rotamase</keyword>
<comment type="similarity">
    <text evidence="2">Belongs to the FKBP-type PPIase family.</text>
</comment>
<dbReference type="GO" id="GO:0003755">
    <property type="term" value="F:peptidyl-prolyl cis-trans isomerase activity"/>
    <property type="evidence" value="ECO:0007669"/>
    <property type="project" value="UniProtKB-KW"/>
</dbReference>
<evidence type="ECO:0000259" key="9">
    <source>
        <dbReference type="PROSITE" id="PS50059"/>
    </source>
</evidence>
<feature type="compositionally biased region" description="Low complexity" evidence="7">
    <location>
        <begin position="27"/>
        <end position="48"/>
    </location>
</feature>
<organism evidence="10 11">
    <name type="scientific">Trueperella pyogenes</name>
    <dbReference type="NCBI Taxonomy" id="1661"/>
    <lineage>
        <taxon>Bacteria</taxon>
        <taxon>Bacillati</taxon>
        <taxon>Actinomycetota</taxon>
        <taxon>Actinomycetes</taxon>
        <taxon>Actinomycetales</taxon>
        <taxon>Actinomycetaceae</taxon>
        <taxon>Trueperella</taxon>
    </lineage>
</organism>
<accession>A0A3S9QJ10</accession>
<dbReference type="Gene3D" id="3.10.50.40">
    <property type="match status" value="1"/>
</dbReference>
<dbReference type="RefSeq" id="WP_108725885.1">
    <property type="nucleotide sequence ID" value="NZ_CP029001.1"/>
</dbReference>
<feature type="region of interest" description="Disordered" evidence="7">
    <location>
        <begin position="21"/>
        <end position="66"/>
    </location>
</feature>
<evidence type="ECO:0000256" key="6">
    <source>
        <dbReference type="PROSITE-ProRule" id="PRU00277"/>
    </source>
</evidence>
<evidence type="ECO:0000256" key="8">
    <source>
        <dbReference type="SAM" id="SignalP"/>
    </source>
</evidence>
<evidence type="ECO:0000256" key="4">
    <source>
        <dbReference type="ARBA" id="ARBA00023110"/>
    </source>
</evidence>
<proteinExistence type="inferred from homology"/>
<dbReference type="PANTHER" id="PTHR43811:SF19">
    <property type="entry name" value="39 KDA FK506-BINDING NUCLEAR PROTEIN"/>
    <property type="match status" value="1"/>
</dbReference>
<dbReference type="AlphaFoldDB" id="A0A3S9QJ10"/>
<evidence type="ECO:0000256" key="1">
    <source>
        <dbReference type="ARBA" id="ARBA00000971"/>
    </source>
</evidence>
<feature type="domain" description="PPIase FKBP-type" evidence="9">
    <location>
        <begin position="85"/>
        <end position="174"/>
    </location>
</feature>
<reference evidence="10 11" key="1">
    <citation type="submission" date="2018-11" db="EMBL/GenBank/DDBJ databases">
        <title>Multidrug-resistant genes are associated with an 42-kb island TGI1 carrying a complex class 1 integron in a Trueperella pyogenes.</title>
        <authorList>
            <person name="Dong W."/>
        </authorList>
    </citation>
    <scope>NUCLEOTIDE SEQUENCE [LARGE SCALE GENOMIC DNA]</scope>
    <source>
        <strain evidence="10 11">TP4</strain>
    </source>
</reference>
<dbReference type="Pfam" id="PF00254">
    <property type="entry name" value="FKBP_C"/>
    <property type="match status" value="1"/>
</dbReference>
<dbReference type="EC" id="5.2.1.8" evidence="3 6"/>
<dbReference type="PROSITE" id="PS51257">
    <property type="entry name" value="PROKAR_LIPOPROTEIN"/>
    <property type="match status" value="1"/>
</dbReference>
<gene>
    <name evidence="10" type="ORF">EBQ10_00745</name>
</gene>
<evidence type="ECO:0000313" key="10">
    <source>
        <dbReference type="EMBL" id="AZR05968.1"/>
    </source>
</evidence>
<evidence type="ECO:0000313" key="11">
    <source>
        <dbReference type="Proteomes" id="UP000275951"/>
    </source>
</evidence>
<feature type="chain" id="PRO_5019336348" description="peptidylprolyl isomerase" evidence="8">
    <location>
        <begin position="24"/>
        <end position="328"/>
    </location>
</feature>
<feature type="signal peptide" evidence="8">
    <location>
        <begin position="1"/>
        <end position="23"/>
    </location>
</feature>
<evidence type="ECO:0000256" key="3">
    <source>
        <dbReference type="ARBA" id="ARBA00013194"/>
    </source>
</evidence>
<dbReference type="PROSITE" id="PS50059">
    <property type="entry name" value="FKBP_PPIASE"/>
    <property type="match status" value="1"/>
</dbReference>
<dbReference type="InterPro" id="IPR001179">
    <property type="entry name" value="PPIase_FKBP_dom"/>
</dbReference>
<keyword evidence="8" id="KW-0732">Signal</keyword>
<keyword evidence="5 6" id="KW-0413">Isomerase</keyword>
<comment type="catalytic activity">
    <reaction evidence="1 6">
        <text>[protein]-peptidylproline (omega=180) = [protein]-peptidylproline (omega=0)</text>
        <dbReference type="Rhea" id="RHEA:16237"/>
        <dbReference type="Rhea" id="RHEA-COMP:10747"/>
        <dbReference type="Rhea" id="RHEA-COMP:10748"/>
        <dbReference type="ChEBI" id="CHEBI:83833"/>
        <dbReference type="ChEBI" id="CHEBI:83834"/>
        <dbReference type="EC" id="5.2.1.8"/>
    </reaction>
</comment>
<name>A0A3S9QJ10_9ACTO</name>
<dbReference type="SUPFAM" id="SSF54534">
    <property type="entry name" value="FKBP-like"/>
    <property type="match status" value="2"/>
</dbReference>
<dbReference type="Proteomes" id="UP000275951">
    <property type="component" value="Chromosome"/>
</dbReference>
<sequence length="328" mass="33312">MRILASVAALALTLSVAACNSEASDKPTSSASTSTTTAEGTPGTAMPTVDTSGEHPILAFPDSNPPEGLQVEVLEKGTGRELAATDTVVAHYVGQVWGSSEPFDSSFKRGAPAAFSLSKVVQGWTKGLTGQTIGSKLILSIPPELGYGASGGNPAAGIGETDTIAFYIEVVDGYGVNQAGEANATMQANLDDLRVEITGALGEPATVKVKDGAKEPTGEPVVTVIARGTGAPVGGKGTTIYDQFAMSFWDNSSHENTYGSHGPQSQTLGTGSFFDALIGIPIGSRVLVEVPASEGGEGKVKAPAYAVVIDLLGQIEPSSAPTSGQTAK</sequence>
<dbReference type="PANTHER" id="PTHR43811">
    <property type="entry name" value="FKBP-TYPE PEPTIDYL-PROLYL CIS-TRANS ISOMERASE FKPA"/>
    <property type="match status" value="1"/>
</dbReference>
<protein>
    <recommendedName>
        <fullName evidence="3 6">peptidylprolyl isomerase</fullName>
        <ecNumber evidence="3 6">5.2.1.8</ecNumber>
    </recommendedName>
</protein>
<evidence type="ECO:0000256" key="5">
    <source>
        <dbReference type="ARBA" id="ARBA00023235"/>
    </source>
</evidence>